<dbReference type="InterPro" id="IPR036059">
    <property type="entry name" value="TldD/PmbA_sf"/>
</dbReference>
<feature type="domain" description="Metalloprotease TldD/E C-terminal" evidence="6">
    <location>
        <begin position="236"/>
        <end position="468"/>
    </location>
</feature>
<dbReference type="SUPFAM" id="SSF111283">
    <property type="entry name" value="Putative modulator of DNA gyrase, PmbA/TldD"/>
    <property type="match status" value="1"/>
</dbReference>
<keyword evidence="2 8" id="KW-0645">Protease</keyword>
<evidence type="ECO:0000313" key="9">
    <source>
        <dbReference type="Proteomes" id="UP000595564"/>
    </source>
</evidence>
<dbReference type="InterPro" id="IPR045569">
    <property type="entry name" value="Metalloprtase-TldD/E_C"/>
</dbReference>
<dbReference type="Pfam" id="PF19289">
    <property type="entry name" value="PmbA_TldD_3rd"/>
    <property type="match status" value="1"/>
</dbReference>
<dbReference type="GO" id="GO:0005829">
    <property type="term" value="C:cytosol"/>
    <property type="evidence" value="ECO:0007669"/>
    <property type="project" value="TreeGrafter"/>
</dbReference>
<organism evidence="8 9">
    <name type="scientific">Thermotomaculum hydrothermale</name>
    <dbReference type="NCBI Taxonomy" id="981385"/>
    <lineage>
        <taxon>Bacteria</taxon>
        <taxon>Pseudomonadati</taxon>
        <taxon>Acidobacteriota</taxon>
        <taxon>Holophagae</taxon>
        <taxon>Thermotomaculales</taxon>
        <taxon>Thermotomaculaceae</taxon>
        <taxon>Thermotomaculum</taxon>
    </lineage>
</organism>
<dbReference type="EMBL" id="AP017470">
    <property type="protein sequence ID" value="BBB32480.1"/>
    <property type="molecule type" value="Genomic_DNA"/>
</dbReference>
<dbReference type="PIRSF" id="PIRSF004919">
    <property type="entry name" value="TldD"/>
    <property type="match status" value="1"/>
</dbReference>
<dbReference type="InterPro" id="IPR045570">
    <property type="entry name" value="Metalloprtase-TldD/E_cen_dom"/>
</dbReference>
<sequence>MKFSDHFFGFTFSDANRVFSQILKKGHFGELYFEFSESISVVFEDDIVKSASRVQQGGVGVRVIEGETTGYSYCETFDIDSIIKAGKFASAIASSKRDLFTYPIEFKEIKGHYLYQADLILESFELTKRVEILKKLTEKAYKYSDLIKKANGRITDTVSRIFIINSQGEYGFDIRPSISVSVSTIAEKGDKREFGRDGFAKRGGFELINGDILTSLANEASRKAILNLDAKPAPAGLMPVVLAAGESGALIHESVGHPLEADFIRKKSSAYTGRVGEKVASSLCTIVDDGTIPENTGSLNFDDELVKTEKTVLIEKGILKRFMTDRLNADLLSIPYSGNGKRESFKSNPIPRMRVTYLDAGEDNPEDIIKSVEKGIMCCSFAGGQVDISSGDFVFVPNESYYIENGEVKYPVKNLTLIGNGPDVLTKVDMVGYDLKFSSGNWICGKGQSVQVGIGMPTIRIKEITVGGQQA</sequence>
<dbReference type="InterPro" id="IPR002510">
    <property type="entry name" value="Metalloprtase-TldD/E_N"/>
</dbReference>
<dbReference type="Gene3D" id="3.30.2290.10">
    <property type="entry name" value="PmbA/TldD superfamily"/>
    <property type="match status" value="1"/>
</dbReference>
<dbReference type="InterPro" id="IPR035068">
    <property type="entry name" value="TldD/PmbA_N"/>
</dbReference>
<dbReference type="Pfam" id="PF01523">
    <property type="entry name" value="PmbA_TldD_1st"/>
    <property type="match status" value="1"/>
</dbReference>
<dbReference type="InterPro" id="IPR051463">
    <property type="entry name" value="Peptidase_U62_metallo"/>
</dbReference>
<feature type="domain" description="Metalloprotease TldD/E central" evidence="7">
    <location>
        <begin position="123"/>
        <end position="228"/>
    </location>
</feature>
<evidence type="ECO:0000256" key="2">
    <source>
        <dbReference type="ARBA" id="ARBA00022670"/>
    </source>
</evidence>
<comment type="similarity">
    <text evidence="1">Belongs to the peptidase U62 family.</text>
</comment>
<dbReference type="RefSeq" id="WP_201328831.1">
    <property type="nucleotide sequence ID" value="NZ_AP017470.1"/>
</dbReference>
<evidence type="ECO:0000259" key="7">
    <source>
        <dbReference type="Pfam" id="PF19290"/>
    </source>
</evidence>
<protein>
    <submittedName>
        <fullName evidence="8">Protease TldD</fullName>
    </submittedName>
</protein>
<name>A0A7R6PXF6_9BACT</name>
<evidence type="ECO:0000259" key="5">
    <source>
        <dbReference type="Pfam" id="PF01523"/>
    </source>
</evidence>
<dbReference type="KEGG" id="thyd:TTHT_0925"/>
<reference evidence="8 9" key="1">
    <citation type="journal article" date="2012" name="Extremophiles">
        <title>Thermotomaculum hydrothermale gen. nov., sp. nov., a novel heterotrophic thermophile within the phylum Acidobacteria from a deep-sea hydrothermal vent chimney in the Southern Okinawa Trough.</title>
        <authorList>
            <person name="Izumi H."/>
            <person name="Nunoura T."/>
            <person name="Miyazaki M."/>
            <person name="Mino S."/>
            <person name="Toki T."/>
            <person name="Takai K."/>
            <person name="Sako Y."/>
            <person name="Sawabe T."/>
            <person name="Nakagawa S."/>
        </authorList>
    </citation>
    <scope>NUCLEOTIDE SEQUENCE [LARGE SCALE GENOMIC DNA]</scope>
    <source>
        <strain evidence="8 9">AC55</strain>
    </source>
</reference>
<dbReference type="AlphaFoldDB" id="A0A7R6PXF6"/>
<keyword evidence="3" id="KW-0378">Hydrolase</keyword>
<dbReference type="PANTHER" id="PTHR30624">
    <property type="entry name" value="UNCHARACTERIZED PROTEIN TLDD AND PMBA"/>
    <property type="match status" value="1"/>
</dbReference>
<evidence type="ECO:0000259" key="6">
    <source>
        <dbReference type="Pfam" id="PF19289"/>
    </source>
</evidence>
<keyword evidence="4" id="KW-0482">Metalloprotease</keyword>
<dbReference type="Proteomes" id="UP000595564">
    <property type="component" value="Chromosome"/>
</dbReference>
<evidence type="ECO:0000256" key="1">
    <source>
        <dbReference type="ARBA" id="ARBA00005836"/>
    </source>
</evidence>
<dbReference type="GO" id="GO:0008237">
    <property type="term" value="F:metallopeptidase activity"/>
    <property type="evidence" value="ECO:0007669"/>
    <property type="project" value="UniProtKB-KW"/>
</dbReference>
<dbReference type="InterPro" id="IPR025502">
    <property type="entry name" value="TldD"/>
</dbReference>
<proteinExistence type="inferred from homology"/>
<gene>
    <name evidence="8" type="primary">tldD</name>
    <name evidence="8" type="ORF">TTHT_0925</name>
</gene>
<dbReference type="Pfam" id="PF19290">
    <property type="entry name" value="PmbA_TldD_2nd"/>
    <property type="match status" value="1"/>
</dbReference>
<evidence type="ECO:0000256" key="3">
    <source>
        <dbReference type="ARBA" id="ARBA00022801"/>
    </source>
</evidence>
<feature type="domain" description="Metalloprotease TldD/E N-terminal" evidence="5">
    <location>
        <begin position="30"/>
        <end position="93"/>
    </location>
</feature>
<evidence type="ECO:0000313" key="8">
    <source>
        <dbReference type="EMBL" id="BBB32480.1"/>
    </source>
</evidence>
<dbReference type="GO" id="GO:0006508">
    <property type="term" value="P:proteolysis"/>
    <property type="evidence" value="ECO:0007669"/>
    <property type="project" value="UniProtKB-KW"/>
</dbReference>
<evidence type="ECO:0000256" key="4">
    <source>
        <dbReference type="ARBA" id="ARBA00023049"/>
    </source>
</evidence>
<accession>A0A7R6PXF6</accession>
<dbReference type="PANTHER" id="PTHR30624:SF4">
    <property type="entry name" value="METALLOPROTEASE TLDD"/>
    <property type="match status" value="1"/>
</dbReference>
<keyword evidence="9" id="KW-1185">Reference proteome</keyword>